<dbReference type="GO" id="GO:0005886">
    <property type="term" value="C:plasma membrane"/>
    <property type="evidence" value="ECO:0007669"/>
    <property type="project" value="UniProtKB-SubCell"/>
</dbReference>
<name>A0A6L8KIN1_9BURK</name>
<dbReference type="GO" id="GO:0022857">
    <property type="term" value="F:transmembrane transporter activity"/>
    <property type="evidence" value="ECO:0007669"/>
    <property type="project" value="TreeGrafter"/>
</dbReference>
<evidence type="ECO:0000313" key="11">
    <source>
        <dbReference type="Proteomes" id="UP000479335"/>
    </source>
</evidence>
<evidence type="ECO:0000259" key="9">
    <source>
        <dbReference type="Pfam" id="PF12704"/>
    </source>
</evidence>
<evidence type="ECO:0000313" key="10">
    <source>
        <dbReference type="EMBL" id="MYM24371.1"/>
    </source>
</evidence>
<keyword evidence="5 7" id="KW-0472">Membrane</keyword>
<dbReference type="PANTHER" id="PTHR30572">
    <property type="entry name" value="MEMBRANE COMPONENT OF TRANSPORTER-RELATED"/>
    <property type="match status" value="1"/>
</dbReference>
<feature type="transmembrane region" description="Helical" evidence="7">
    <location>
        <begin position="329"/>
        <end position="358"/>
    </location>
</feature>
<feature type="domain" description="MacB-like periplasmic core" evidence="9">
    <location>
        <begin position="22"/>
        <end position="244"/>
    </location>
</feature>
<evidence type="ECO:0000256" key="4">
    <source>
        <dbReference type="ARBA" id="ARBA00022989"/>
    </source>
</evidence>
<dbReference type="InterPro" id="IPR025857">
    <property type="entry name" value="MacB_PCD"/>
</dbReference>
<keyword evidence="3 7" id="KW-0812">Transmembrane</keyword>
<organism evidence="10 11">
    <name type="scientific">Duganella flavida</name>
    <dbReference type="NCBI Taxonomy" id="2692175"/>
    <lineage>
        <taxon>Bacteria</taxon>
        <taxon>Pseudomonadati</taxon>
        <taxon>Pseudomonadota</taxon>
        <taxon>Betaproteobacteria</taxon>
        <taxon>Burkholderiales</taxon>
        <taxon>Oxalobacteraceae</taxon>
        <taxon>Telluria group</taxon>
        <taxon>Duganella</taxon>
    </lineage>
</organism>
<accession>A0A6L8KIN1</accession>
<dbReference type="InterPro" id="IPR050250">
    <property type="entry name" value="Macrolide_Exporter_MacB"/>
</dbReference>
<dbReference type="Pfam" id="PF12704">
    <property type="entry name" value="MacB_PCD"/>
    <property type="match status" value="1"/>
</dbReference>
<dbReference type="Proteomes" id="UP000479335">
    <property type="component" value="Unassembled WGS sequence"/>
</dbReference>
<keyword evidence="2" id="KW-1003">Cell membrane</keyword>
<comment type="subcellular location">
    <subcellularLocation>
        <location evidence="1">Cell membrane</location>
        <topology evidence="1">Multi-pass membrane protein</topology>
    </subcellularLocation>
</comment>
<dbReference type="Pfam" id="PF02687">
    <property type="entry name" value="FtsX"/>
    <property type="match status" value="1"/>
</dbReference>
<feature type="transmembrane region" description="Helical" evidence="7">
    <location>
        <begin position="23"/>
        <end position="46"/>
    </location>
</feature>
<proteinExistence type="inferred from homology"/>
<comment type="similarity">
    <text evidence="6">Belongs to the ABC-4 integral membrane protein family.</text>
</comment>
<feature type="transmembrane region" description="Helical" evidence="7">
    <location>
        <begin position="370"/>
        <end position="392"/>
    </location>
</feature>
<dbReference type="AlphaFoldDB" id="A0A6L8KIN1"/>
<dbReference type="EMBL" id="WWCN01000010">
    <property type="protein sequence ID" value="MYM24371.1"/>
    <property type="molecule type" value="Genomic_DNA"/>
</dbReference>
<evidence type="ECO:0000259" key="8">
    <source>
        <dbReference type="Pfam" id="PF02687"/>
    </source>
</evidence>
<evidence type="ECO:0000256" key="2">
    <source>
        <dbReference type="ARBA" id="ARBA00022475"/>
    </source>
</evidence>
<protein>
    <submittedName>
        <fullName evidence="10">FtsX-like permease family protein</fullName>
    </submittedName>
</protein>
<keyword evidence="4 7" id="KW-1133">Transmembrane helix</keyword>
<dbReference type="RefSeq" id="WP_161007838.1">
    <property type="nucleotide sequence ID" value="NZ_WWCN01000010.1"/>
</dbReference>
<reference evidence="10 11" key="1">
    <citation type="submission" date="2019-12" db="EMBL/GenBank/DDBJ databases">
        <title>Novel species isolated from a subtropical stream in China.</title>
        <authorList>
            <person name="Lu H."/>
        </authorList>
    </citation>
    <scope>NUCLEOTIDE SEQUENCE [LARGE SCALE GENOMIC DNA]</scope>
    <source>
        <strain evidence="10 11">FT135W</strain>
    </source>
</reference>
<gene>
    <name evidence="10" type="ORF">GTP46_17130</name>
</gene>
<evidence type="ECO:0000256" key="1">
    <source>
        <dbReference type="ARBA" id="ARBA00004651"/>
    </source>
</evidence>
<evidence type="ECO:0000256" key="3">
    <source>
        <dbReference type="ARBA" id="ARBA00022692"/>
    </source>
</evidence>
<evidence type="ECO:0000256" key="5">
    <source>
        <dbReference type="ARBA" id="ARBA00023136"/>
    </source>
</evidence>
<comment type="caution">
    <text evidence="10">The sequence shown here is derived from an EMBL/GenBank/DDBJ whole genome shotgun (WGS) entry which is preliminary data.</text>
</comment>
<evidence type="ECO:0000256" key="6">
    <source>
        <dbReference type="ARBA" id="ARBA00038076"/>
    </source>
</evidence>
<feature type="domain" description="ABC3 transporter permease C-terminal" evidence="8">
    <location>
        <begin position="288"/>
        <end position="402"/>
    </location>
</feature>
<feature type="transmembrane region" description="Helical" evidence="7">
    <location>
        <begin position="283"/>
        <end position="308"/>
    </location>
</feature>
<keyword evidence="11" id="KW-1185">Reference proteome</keyword>
<evidence type="ECO:0000256" key="7">
    <source>
        <dbReference type="SAM" id="Phobius"/>
    </source>
</evidence>
<sequence length="409" mass="43734">MFNALESFSLALSSIRSHGFRSVLTMLGIIIGVASVIAIVGLSQALGDIIASNFKGLGSNSMSIRALTTPEQALQGRFNRLTLSDYRQIVRHVDDISDIAPSFSPFGDYGTAIKYASSTVFARVSAVTPNYQILSQSTPQHGRYISNDDVATHRRVCVIGRKLRDKLHLPDNPVGQFIELGGQWFKVVGVTEPHAETFGAAQDDLALIPFSTGQSLVADPALVDLSVTFNVTDSEQLTAVQERTASLLRQLHRIPPGAKDDFEIITAVQLQEILSRVVGSMTLVLAGIVGISLLVGGIGIMNVMLISVTERTREIGICKALGAQRHHILVQFLMEAAMLSLIGGAIGVALGYLLSLLVSALAPALPTPSIPWWAITLSLGFSTVVGLLFGLLPAAKAANLDPIEALRFE</sequence>
<dbReference type="PANTHER" id="PTHR30572:SF4">
    <property type="entry name" value="ABC TRANSPORTER PERMEASE YTRF"/>
    <property type="match status" value="1"/>
</dbReference>
<dbReference type="InterPro" id="IPR003838">
    <property type="entry name" value="ABC3_permease_C"/>
</dbReference>